<dbReference type="InterPro" id="IPR006036">
    <property type="entry name" value="K_uptake_TrkA"/>
</dbReference>
<dbReference type="PRINTS" id="PR00335">
    <property type="entry name" value="KUPTAKETRKA"/>
</dbReference>
<dbReference type="GO" id="GO:0005886">
    <property type="term" value="C:plasma membrane"/>
    <property type="evidence" value="ECO:0007669"/>
    <property type="project" value="InterPro"/>
</dbReference>
<dbReference type="AlphaFoldDB" id="A0A6J4MJ46"/>
<dbReference type="Pfam" id="PF02254">
    <property type="entry name" value="TrkA_N"/>
    <property type="match status" value="1"/>
</dbReference>
<evidence type="ECO:0000259" key="5">
    <source>
        <dbReference type="PROSITE" id="PS51201"/>
    </source>
</evidence>
<dbReference type="EMBL" id="CADCUE010000285">
    <property type="protein sequence ID" value="CAA9360782.1"/>
    <property type="molecule type" value="Genomic_DNA"/>
</dbReference>
<evidence type="ECO:0000256" key="2">
    <source>
        <dbReference type="ARBA" id="ARBA00022538"/>
    </source>
</evidence>
<dbReference type="InterPro" id="IPR006037">
    <property type="entry name" value="RCK_C"/>
</dbReference>
<dbReference type="SUPFAM" id="SSF116726">
    <property type="entry name" value="TrkA C-terminal domain-like"/>
    <property type="match status" value="1"/>
</dbReference>
<keyword evidence="2" id="KW-0633">Potassium transport</keyword>
<dbReference type="InterPro" id="IPR050721">
    <property type="entry name" value="Trk_Ktr_HKT_K-transport"/>
</dbReference>
<dbReference type="Gene3D" id="3.40.50.720">
    <property type="entry name" value="NAD(P)-binding Rossmann-like Domain"/>
    <property type="match status" value="1"/>
</dbReference>
<gene>
    <name evidence="7" type="ORF">AVDCRST_MAG16-3038</name>
</gene>
<keyword evidence="2" id="KW-0813">Transport</keyword>
<dbReference type="GO" id="GO:0015079">
    <property type="term" value="F:potassium ion transmembrane transporter activity"/>
    <property type="evidence" value="ECO:0007669"/>
    <property type="project" value="InterPro"/>
</dbReference>
<keyword evidence="4" id="KW-0520">NAD</keyword>
<evidence type="ECO:0000256" key="4">
    <source>
        <dbReference type="ARBA" id="ARBA00023027"/>
    </source>
</evidence>
<feature type="domain" description="RCK C-terminal" evidence="6">
    <location>
        <begin position="133"/>
        <end position="215"/>
    </location>
</feature>
<dbReference type="PROSITE" id="PS51202">
    <property type="entry name" value="RCK_C"/>
    <property type="match status" value="1"/>
</dbReference>
<dbReference type="InterPro" id="IPR003148">
    <property type="entry name" value="RCK_N"/>
</dbReference>
<accession>A0A6J4MJ46</accession>
<keyword evidence="3" id="KW-0630">Potassium</keyword>
<dbReference type="PROSITE" id="PS51201">
    <property type="entry name" value="RCK_N"/>
    <property type="match status" value="1"/>
</dbReference>
<dbReference type="SUPFAM" id="SSF51735">
    <property type="entry name" value="NAD(P)-binding Rossmann-fold domains"/>
    <property type="match status" value="1"/>
</dbReference>
<proteinExistence type="predicted"/>
<dbReference type="PANTHER" id="PTHR43833">
    <property type="entry name" value="POTASSIUM CHANNEL PROTEIN 2-RELATED-RELATED"/>
    <property type="match status" value="1"/>
</dbReference>
<name>A0A6J4MJ46_9ACTN</name>
<evidence type="ECO:0000256" key="3">
    <source>
        <dbReference type="ARBA" id="ARBA00022958"/>
    </source>
</evidence>
<keyword evidence="2" id="KW-0406">Ion transport</keyword>
<feature type="domain" description="RCK N-terminal" evidence="5">
    <location>
        <begin position="1"/>
        <end position="118"/>
    </location>
</feature>
<dbReference type="PANTHER" id="PTHR43833:SF8">
    <property type="entry name" value="TRK SYSTEM POTASSIUM UPTAKE PROTEIN TRKA"/>
    <property type="match status" value="1"/>
</dbReference>
<dbReference type="InterPro" id="IPR036291">
    <property type="entry name" value="NAD(P)-bd_dom_sf"/>
</dbReference>
<protein>
    <recommendedName>
        <fullName evidence="1">Trk system potassium uptake protein TrkA</fullName>
    </recommendedName>
</protein>
<evidence type="ECO:0000313" key="7">
    <source>
        <dbReference type="EMBL" id="CAA9360782.1"/>
    </source>
</evidence>
<dbReference type="InterPro" id="IPR036721">
    <property type="entry name" value="RCK_C_sf"/>
</dbReference>
<evidence type="ECO:0000259" key="6">
    <source>
        <dbReference type="PROSITE" id="PS51202"/>
    </source>
</evidence>
<dbReference type="Gene3D" id="3.30.70.1450">
    <property type="entry name" value="Regulator of K+ conductance, C-terminal domain"/>
    <property type="match status" value="1"/>
</dbReference>
<reference evidence="7" key="1">
    <citation type="submission" date="2020-02" db="EMBL/GenBank/DDBJ databases">
        <authorList>
            <person name="Meier V. D."/>
        </authorList>
    </citation>
    <scope>NUCLEOTIDE SEQUENCE</scope>
    <source>
        <strain evidence="7">AVDCRST_MAG16</strain>
    </source>
</reference>
<sequence length="222" mass="24080">MHVVIMGCGRVGSALAKTLEGLGHSVAIIDRDPAAFRRLSADFSGVKVTGVGFDRDTLEEAGISRAHAFAAVSSGDNSNIIAARVARETFGLENVVARIYDHRRAAVYQKLGIPTVATVRWTSDQVVRRLLPEGLVTEWRDPSGKVVLAEVAYAPSWVGHRVTRMEKEAGMRIALLTRLGEGLVPHRDSVVQEGDLVHVAVEWDRMAEVERVLEAGPSAGEH</sequence>
<evidence type="ECO:0000256" key="1">
    <source>
        <dbReference type="ARBA" id="ARBA00017378"/>
    </source>
</evidence>
<organism evidence="7">
    <name type="scientific">uncultured Frankineae bacterium</name>
    <dbReference type="NCBI Taxonomy" id="437475"/>
    <lineage>
        <taxon>Bacteria</taxon>
        <taxon>Bacillati</taxon>
        <taxon>Actinomycetota</taxon>
        <taxon>Actinomycetes</taxon>
        <taxon>Frankiales</taxon>
        <taxon>environmental samples</taxon>
    </lineage>
</organism>